<dbReference type="Proteomes" id="UP000236291">
    <property type="component" value="Unassembled WGS sequence"/>
</dbReference>
<evidence type="ECO:0000313" key="5">
    <source>
        <dbReference type="Proteomes" id="UP000236291"/>
    </source>
</evidence>
<dbReference type="Pfam" id="PF00118">
    <property type="entry name" value="Cpn60_TCP1"/>
    <property type="match status" value="1"/>
</dbReference>
<dbReference type="STRING" id="57577.A0A2K3NBS8"/>
<comment type="caution">
    <text evidence="4">The sequence shown here is derived from an EMBL/GenBank/DDBJ whole genome shotgun (WGS) entry which is preliminary data.</text>
</comment>
<dbReference type="GO" id="GO:0140662">
    <property type="term" value="F:ATP-dependent protein folding chaperone"/>
    <property type="evidence" value="ECO:0007669"/>
    <property type="project" value="InterPro"/>
</dbReference>
<evidence type="ECO:0000313" key="4">
    <source>
        <dbReference type="EMBL" id="PNY00489.1"/>
    </source>
</evidence>
<keyword evidence="2" id="KW-0067">ATP-binding</keyword>
<evidence type="ECO:0000256" key="3">
    <source>
        <dbReference type="ARBA" id="ARBA00023186"/>
    </source>
</evidence>
<keyword evidence="1" id="KW-0547">Nucleotide-binding</keyword>
<dbReference type="EMBL" id="ASHM01018982">
    <property type="protein sequence ID" value="PNY00489.1"/>
    <property type="molecule type" value="Genomic_DNA"/>
</dbReference>
<dbReference type="InterPro" id="IPR017998">
    <property type="entry name" value="Chaperone_TCP-1"/>
</dbReference>
<feature type="non-terminal residue" evidence="4">
    <location>
        <position position="1"/>
    </location>
</feature>
<proteinExistence type="predicted"/>
<reference evidence="4 5" key="1">
    <citation type="journal article" date="2014" name="Am. J. Bot.">
        <title>Genome assembly and annotation for red clover (Trifolium pratense; Fabaceae).</title>
        <authorList>
            <person name="Istvanek J."/>
            <person name="Jaros M."/>
            <person name="Krenek A."/>
            <person name="Repkova J."/>
        </authorList>
    </citation>
    <scope>NUCLEOTIDE SEQUENCE [LARGE SCALE GENOMIC DNA]</scope>
    <source>
        <strain evidence="5">cv. Tatra</strain>
        <tissue evidence="4">Young leaves</tissue>
    </source>
</reference>
<evidence type="ECO:0000256" key="2">
    <source>
        <dbReference type="ARBA" id="ARBA00022840"/>
    </source>
</evidence>
<gene>
    <name evidence="4" type="ORF">L195_g023770</name>
</gene>
<accession>A0A2K3NBS8</accession>
<dbReference type="InterPro" id="IPR002423">
    <property type="entry name" value="Cpn60/GroEL/TCP-1"/>
</dbReference>
<keyword evidence="3" id="KW-0143">Chaperone</keyword>
<dbReference type="GO" id="GO:0005524">
    <property type="term" value="F:ATP binding"/>
    <property type="evidence" value="ECO:0007669"/>
    <property type="project" value="UniProtKB-KW"/>
</dbReference>
<evidence type="ECO:0000256" key="1">
    <source>
        <dbReference type="ARBA" id="ARBA00022741"/>
    </source>
</evidence>
<reference evidence="4 5" key="2">
    <citation type="journal article" date="2017" name="Front. Plant Sci.">
        <title>Gene Classification and Mining of Molecular Markers Useful in Red Clover (Trifolium pratense) Breeding.</title>
        <authorList>
            <person name="Istvanek J."/>
            <person name="Dluhosova J."/>
            <person name="Dluhos P."/>
            <person name="Patkova L."/>
            <person name="Nedelnik J."/>
            <person name="Repkova J."/>
        </authorList>
    </citation>
    <scope>NUCLEOTIDE SEQUENCE [LARGE SCALE GENOMIC DNA]</scope>
    <source>
        <strain evidence="5">cv. Tatra</strain>
        <tissue evidence="4">Young leaves</tissue>
    </source>
</reference>
<protein>
    <submittedName>
        <fullName evidence="4">T-complex protein 1 subunit zeta-like protein</fullName>
    </submittedName>
</protein>
<dbReference type="SUPFAM" id="SSF48592">
    <property type="entry name" value="GroEL equatorial domain-like"/>
    <property type="match status" value="1"/>
</dbReference>
<dbReference type="PANTHER" id="PTHR11353">
    <property type="entry name" value="CHAPERONIN"/>
    <property type="match status" value="1"/>
</dbReference>
<dbReference type="ExpressionAtlas" id="A0A2K3NBS8">
    <property type="expression patterns" value="baseline"/>
</dbReference>
<organism evidence="4 5">
    <name type="scientific">Trifolium pratense</name>
    <name type="common">Red clover</name>
    <dbReference type="NCBI Taxonomy" id="57577"/>
    <lineage>
        <taxon>Eukaryota</taxon>
        <taxon>Viridiplantae</taxon>
        <taxon>Streptophyta</taxon>
        <taxon>Embryophyta</taxon>
        <taxon>Tracheophyta</taxon>
        <taxon>Spermatophyta</taxon>
        <taxon>Magnoliopsida</taxon>
        <taxon>eudicotyledons</taxon>
        <taxon>Gunneridae</taxon>
        <taxon>Pentapetalae</taxon>
        <taxon>rosids</taxon>
        <taxon>fabids</taxon>
        <taxon>Fabales</taxon>
        <taxon>Fabaceae</taxon>
        <taxon>Papilionoideae</taxon>
        <taxon>50 kb inversion clade</taxon>
        <taxon>NPAAA clade</taxon>
        <taxon>Hologalegina</taxon>
        <taxon>IRL clade</taxon>
        <taxon>Trifolieae</taxon>
        <taxon>Trifolium</taxon>
    </lineage>
</organism>
<name>A0A2K3NBS8_TRIPR</name>
<sequence>QIQNPTTIMIARIVVAQDDISGDGTTSTVNFIGELMKQSEHYIDEGYKDYDLRE</sequence>
<dbReference type="InterPro" id="IPR027413">
    <property type="entry name" value="GROEL-like_equatorial_sf"/>
</dbReference>
<dbReference type="AlphaFoldDB" id="A0A2K3NBS8"/>
<dbReference type="Gene3D" id="1.10.560.10">
    <property type="entry name" value="GroEL-like equatorial domain"/>
    <property type="match status" value="1"/>
</dbReference>